<evidence type="ECO:0000313" key="2">
    <source>
        <dbReference type="EMBL" id="MBH0238262.1"/>
    </source>
</evidence>
<evidence type="ECO:0000256" key="1">
    <source>
        <dbReference type="SAM" id="SignalP"/>
    </source>
</evidence>
<sequence>MRRTAILLAAMCCAGAGPVGAQDQAAIPIRIELNRLEAAGSDCRATVVVENGPVALASLKLDLVIFDGAGIVAKRIAAELAPLARGKTVVKTFPVAGLACPDVSRVLVNEIMSCTTDAGPATDCMDRIETASRTPARFSK</sequence>
<organism evidence="2 3">
    <name type="scientific">Methylobrevis albus</name>
    <dbReference type="NCBI Taxonomy" id="2793297"/>
    <lineage>
        <taxon>Bacteria</taxon>
        <taxon>Pseudomonadati</taxon>
        <taxon>Pseudomonadota</taxon>
        <taxon>Alphaproteobacteria</taxon>
        <taxon>Hyphomicrobiales</taxon>
        <taxon>Pleomorphomonadaceae</taxon>
        <taxon>Methylobrevis</taxon>
    </lineage>
</organism>
<comment type="caution">
    <text evidence="2">The sequence shown here is derived from an EMBL/GenBank/DDBJ whole genome shotgun (WGS) entry which is preliminary data.</text>
</comment>
<protein>
    <submittedName>
        <fullName evidence="2">Tat pathway signal protein</fullName>
    </submittedName>
</protein>
<keyword evidence="1" id="KW-0732">Signal</keyword>
<gene>
    <name evidence="2" type="ORF">I5731_10540</name>
</gene>
<proteinExistence type="predicted"/>
<keyword evidence="3" id="KW-1185">Reference proteome</keyword>
<dbReference type="AlphaFoldDB" id="A0A931I0U8"/>
<dbReference type="RefSeq" id="WP_197311348.1">
    <property type="nucleotide sequence ID" value="NZ_JADZLT010000050.1"/>
</dbReference>
<reference evidence="2" key="1">
    <citation type="submission" date="2020-12" db="EMBL/GenBank/DDBJ databases">
        <title>Methylobrevis albus sp. nov., isolated from fresh water lack sediment.</title>
        <authorList>
            <person name="Zou Q."/>
        </authorList>
    </citation>
    <scope>NUCLEOTIDE SEQUENCE</scope>
    <source>
        <strain evidence="2">L22</strain>
    </source>
</reference>
<feature type="chain" id="PRO_5037551410" evidence="1">
    <location>
        <begin position="22"/>
        <end position="140"/>
    </location>
</feature>
<dbReference type="Proteomes" id="UP000631694">
    <property type="component" value="Unassembled WGS sequence"/>
</dbReference>
<accession>A0A931I0U8</accession>
<evidence type="ECO:0000313" key="3">
    <source>
        <dbReference type="Proteomes" id="UP000631694"/>
    </source>
</evidence>
<dbReference type="EMBL" id="JADZLT010000050">
    <property type="protein sequence ID" value="MBH0238262.1"/>
    <property type="molecule type" value="Genomic_DNA"/>
</dbReference>
<name>A0A931I0U8_9HYPH</name>
<feature type="signal peptide" evidence="1">
    <location>
        <begin position="1"/>
        <end position="21"/>
    </location>
</feature>